<accession>A0ABQ5PX60</accession>
<dbReference type="RefSeq" id="WP_285607133.1">
    <property type="nucleotide sequence ID" value="NZ_BSDC01000001.1"/>
</dbReference>
<organism evidence="1 2">
    <name type="scientific">Geothrix edaphica</name>
    <dbReference type="NCBI Taxonomy" id="2927976"/>
    <lineage>
        <taxon>Bacteria</taxon>
        <taxon>Pseudomonadati</taxon>
        <taxon>Acidobacteriota</taxon>
        <taxon>Holophagae</taxon>
        <taxon>Holophagales</taxon>
        <taxon>Holophagaceae</taxon>
        <taxon>Geothrix</taxon>
    </lineage>
</organism>
<proteinExistence type="predicted"/>
<keyword evidence="2" id="KW-1185">Reference proteome</keyword>
<evidence type="ECO:0000313" key="2">
    <source>
        <dbReference type="Proteomes" id="UP001165044"/>
    </source>
</evidence>
<reference evidence="1" key="1">
    <citation type="journal article" date="2023" name="Antonie Van Leeuwenhoek">
        <title>Mesoterricola silvestris gen. nov., sp. nov., Mesoterricola sediminis sp. nov., Geothrix oryzae sp. nov., Geothrix edaphica sp. nov., Geothrix rubra sp. nov., and Geothrix limicola sp. nov., six novel members of Acidobacteriota isolated from soils.</title>
        <authorList>
            <person name="Itoh H."/>
            <person name="Sugisawa Y."/>
            <person name="Mise K."/>
            <person name="Xu Z."/>
            <person name="Kuniyasu M."/>
            <person name="Ushijima N."/>
            <person name="Kawano K."/>
            <person name="Kobayashi E."/>
            <person name="Shiratori Y."/>
            <person name="Masuda Y."/>
            <person name="Senoo K."/>
        </authorList>
    </citation>
    <scope>NUCLEOTIDE SEQUENCE</scope>
    <source>
        <strain evidence="1">Red802</strain>
    </source>
</reference>
<name>A0ABQ5PX60_9BACT</name>
<protein>
    <submittedName>
        <fullName evidence="1">Uncharacterized protein</fullName>
    </submittedName>
</protein>
<gene>
    <name evidence="1" type="ORF">GETHED_10290</name>
</gene>
<evidence type="ECO:0000313" key="1">
    <source>
        <dbReference type="EMBL" id="GLH66665.1"/>
    </source>
</evidence>
<comment type="caution">
    <text evidence="1">The sequence shown here is derived from an EMBL/GenBank/DDBJ whole genome shotgun (WGS) entry which is preliminary data.</text>
</comment>
<dbReference type="Proteomes" id="UP001165044">
    <property type="component" value="Unassembled WGS sequence"/>
</dbReference>
<dbReference type="EMBL" id="BSDC01000001">
    <property type="protein sequence ID" value="GLH66665.1"/>
    <property type="molecule type" value="Genomic_DNA"/>
</dbReference>
<sequence length="173" mass="18811">MPPLPTDLQRETAPTYLASLSTWTRRRCPARPALAPGSPAGGIPPSLRFDCLQGFSRIEAFEEHLATVLNSGLCVYFDGEETLLLFGRAPLGGVGGLRIELGPDVQGPARFHVLGPGVDASFALADGSFLAGASDRRRIDLVRYWYQQARPHLLRVWNDTRMSRRPAGPSDAA</sequence>